<name>A0A1A9W7T1_9MUSC</name>
<evidence type="ECO:0000256" key="1">
    <source>
        <dbReference type="ARBA" id="ARBA00022723"/>
    </source>
</evidence>
<protein>
    <recommendedName>
        <fullName evidence="12">Protein krueppel</fullName>
    </recommendedName>
</protein>
<evidence type="ECO:0000256" key="3">
    <source>
        <dbReference type="ARBA" id="ARBA00022771"/>
    </source>
</evidence>
<dbReference type="FunFam" id="3.30.160.60:FF:000072">
    <property type="entry name" value="zinc finger protein 143 isoform X1"/>
    <property type="match status" value="1"/>
</dbReference>
<evidence type="ECO:0000256" key="6">
    <source>
        <dbReference type="ARBA" id="ARBA00037948"/>
    </source>
</evidence>
<dbReference type="FunFam" id="3.30.160.60:FF:000100">
    <property type="entry name" value="Zinc finger 45-like"/>
    <property type="match status" value="1"/>
</dbReference>
<feature type="domain" description="C2H2-type" evidence="8">
    <location>
        <begin position="451"/>
        <end position="478"/>
    </location>
</feature>
<keyword evidence="2" id="KW-0677">Repeat</keyword>
<accession>A0A1A9W7T1</accession>
<dbReference type="InterPro" id="IPR013087">
    <property type="entry name" value="Znf_C2H2_type"/>
</dbReference>
<dbReference type="SUPFAM" id="SSF57667">
    <property type="entry name" value="beta-beta-alpha zinc fingers"/>
    <property type="match status" value="3"/>
</dbReference>
<dbReference type="PROSITE" id="PS00028">
    <property type="entry name" value="ZINC_FINGER_C2H2_1"/>
    <property type="match status" value="5"/>
</dbReference>
<dbReference type="AlphaFoldDB" id="A0A1A9W7T1"/>
<dbReference type="GO" id="GO:0005634">
    <property type="term" value="C:nucleus"/>
    <property type="evidence" value="ECO:0007669"/>
    <property type="project" value="UniProtKB-ARBA"/>
</dbReference>
<organism evidence="10 11">
    <name type="scientific">Glossina brevipalpis</name>
    <dbReference type="NCBI Taxonomy" id="37001"/>
    <lineage>
        <taxon>Eukaryota</taxon>
        <taxon>Metazoa</taxon>
        <taxon>Ecdysozoa</taxon>
        <taxon>Arthropoda</taxon>
        <taxon>Hexapoda</taxon>
        <taxon>Insecta</taxon>
        <taxon>Pterygota</taxon>
        <taxon>Neoptera</taxon>
        <taxon>Endopterygota</taxon>
        <taxon>Diptera</taxon>
        <taxon>Brachycera</taxon>
        <taxon>Muscomorpha</taxon>
        <taxon>Hippoboscoidea</taxon>
        <taxon>Glossinidae</taxon>
        <taxon>Glossina</taxon>
    </lineage>
</organism>
<keyword evidence="5" id="KW-0539">Nucleus</keyword>
<dbReference type="STRING" id="37001.A0A1A9W7T1"/>
<dbReference type="Proteomes" id="UP000091820">
    <property type="component" value="Unassembled WGS sequence"/>
</dbReference>
<evidence type="ECO:0000256" key="5">
    <source>
        <dbReference type="ARBA" id="ARBA00023242"/>
    </source>
</evidence>
<dbReference type="Gene3D" id="3.30.160.60">
    <property type="entry name" value="Classic Zinc Finger"/>
    <property type="match status" value="4"/>
</dbReference>
<comment type="similarity">
    <text evidence="6">Belongs to the snail C2H2-type zinc-finger protein family.</text>
</comment>
<dbReference type="GO" id="GO:0000981">
    <property type="term" value="F:DNA-binding transcription factor activity, RNA polymerase II-specific"/>
    <property type="evidence" value="ECO:0007669"/>
    <property type="project" value="TreeGrafter"/>
</dbReference>
<evidence type="ECO:0008006" key="12">
    <source>
        <dbReference type="Google" id="ProtNLM"/>
    </source>
</evidence>
<feature type="domain" description="C2H2-type" evidence="8">
    <location>
        <begin position="366"/>
        <end position="393"/>
    </location>
</feature>
<dbReference type="Pfam" id="PF10545">
    <property type="entry name" value="MADF_DNA_bdg"/>
    <property type="match status" value="2"/>
</dbReference>
<dbReference type="PANTHER" id="PTHR24388:SF104">
    <property type="entry name" value="AT-RICH BINDING PROTEIN-RELATED"/>
    <property type="match status" value="1"/>
</dbReference>
<dbReference type="GO" id="GO:0000978">
    <property type="term" value="F:RNA polymerase II cis-regulatory region sequence-specific DNA binding"/>
    <property type="evidence" value="ECO:0007669"/>
    <property type="project" value="TreeGrafter"/>
</dbReference>
<dbReference type="VEuPathDB" id="VectorBase:GBRI009270"/>
<keyword evidence="11" id="KW-1185">Reference proteome</keyword>
<evidence type="ECO:0000259" key="9">
    <source>
        <dbReference type="PROSITE" id="PS51029"/>
    </source>
</evidence>
<dbReference type="PROSITE" id="PS50157">
    <property type="entry name" value="ZINC_FINGER_C2H2_2"/>
    <property type="match status" value="4"/>
</dbReference>
<dbReference type="SMART" id="SM00355">
    <property type="entry name" value="ZnF_C2H2"/>
    <property type="match status" value="5"/>
</dbReference>
<evidence type="ECO:0000313" key="10">
    <source>
        <dbReference type="EnsemblMetazoa" id="GBRI009270-PA"/>
    </source>
</evidence>
<keyword evidence="1" id="KW-0479">Metal-binding</keyword>
<evidence type="ECO:0000256" key="7">
    <source>
        <dbReference type="PROSITE-ProRule" id="PRU00042"/>
    </source>
</evidence>
<dbReference type="PANTHER" id="PTHR24388">
    <property type="entry name" value="ZINC FINGER PROTEIN"/>
    <property type="match status" value="1"/>
</dbReference>
<keyword evidence="3 7" id="KW-0863">Zinc-finger</keyword>
<evidence type="ECO:0000256" key="2">
    <source>
        <dbReference type="ARBA" id="ARBA00022737"/>
    </source>
</evidence>
<evidence type="ECO:0000256" key="4">
    <source>
        <dbReference type="ARBA" id="ARBA00022833"/>
    </source>
</evidence>
<proteinExistence type="inferred from homology"/>
<dbReference type="FunFam" id="3.30.160.60:FF:000110">
    <property type="entry name" value="Zinc finger protein-like"/>
    <property type="match status" value="1"/>
</dbReference>
<dbReference type="InterPro" id="IPR036236">
    <property type="entry name" value="Znf_C2H2_sf"/>
</dbReference>
<reference evidence="11" key="1">
    <citation type="submission" date="2014-03" db="EMBL/GenBank/DDBJ databases">
        <authorList>
            <person name="Aksoy S."/>
            <person name="Warren W."/>
            <person name="Wilson R.K."/>
        </authorList>
    </citation>
    <scope>NUCLEOTIDE SEQUENCE [LARGE SCALE GENOMIC DNA]</scope>
    <source>
        <strain evidence="11">IAEA</strain>
    </source>
</reference>
<evidence type="ECO:0000313" key="11">
    <source>
        <dbReference type="Proteomes" id="UP000091820"/>
    </source>
</evidence>
<dbReference type="InterPro" id="IPR006578">
    <property type="entry name" value="MADF-dom"/>
</dbReference>
<feature type="domain" description="MADF" evidence="9">
    <location>
        <begin position="103"/>
        <end position="195"/>
    </location>
</feature>
<dbReference type="InterPro" id="IPR050527">
    <property type="entry name" value="Snail/Krueppel_Znf"/>
</dbReference>
<dbReference type="Pfam" id="PF00096">
    <property type="entry name" value="zf-C2H2"/>
    <property type="match status" value="3"/>
</dbReference>
<feature type="domain" description="C2H2-type" evidence="8">
    <location>
        <begin position="394"/>
        <end position="421"/>
    </location>
</feature>
<sequence>MDLAHVEQNVLPVNLNSNTETVIARVSSDICSNNYAICVNCNKQKENPITYNHQFINATIHNVNQDNKTFVTTNSGGLSALSKANKINPIKTKKCIQREILTHLLAYYKSYQCLWQPVREAFLKFDEKYEIFASIAERLKNDFQINFTTKHCFNEMQKLLIRYWKELRIICKDEEDYLPKLWCFEEMAFLRPGMEERIRKNVKKKSVKSEIKTSKYDFLKAPSVDLETSEDALKFIDIYRNYQALWQVDHVDYRSTSLRQNGLGRLLNELNATIFHDKQITLPQLEKTLYNIRKFYSTEKLKRLEDANKQIRSRKTPCFSLSVYEKLSEFLFENLGPFRCGYCLLICKTYDQYKIHESEHNGQQPFICSICNKGFRLPGNLTIHIRRHKHDYPYACEICEKQFATSTEVSIHRRSHTGERPYECIECNKSFKTWSFYNIHRRRVHVKEANFHCPICDKDFYERNRFTDHMNIHLNIRKHDCNECGKSFTTCARFENIY</sequence>
<feature type="domain" description="C2H2-type" evidence="8">
    <location>
        <begin position="422"/>
        <end position="450"/>
    </location>
</feature>
<dbReference type="EnsemblMetazoa" id="GBRI009270-RA">
    <property type="protein sequence ID" value="GBRI009270-PA"/>
    <property type="gene ID" value="GBRI009270"/>
</dbReference>
<evidence type="ECO:0000259" key="8">
    <source>
        <dbReference type="PROSITE" id="PS50157"/>
    </source>
</evidence>
<keyword evidence="4" id="KW-0862">Zinc</keyword>
<reference evidence="10" key="2">
    <citation type="submission" date="2020-05" db="UniProtKB">
        <authorList>
            <consortium name="EnsemblMetazoa"/>
        </authorList>
    </citation>
    <scope>IDENTIFICATION</scope>
    <source>
        <strain evidence="10">IAEA</strain>
    </source>
</reference>
<dbReference type="GO" id="GO:0008270">
    <property type="term" value="F:zinc ion binding"/>
    <property type="evidence" value="ECO:0007669"/>
    <property type="project" value="UniProtKB-KW"/>
</dbReference>
<dbReference type="PROSITE" id="PS51029">
    <property type="entry name" value="MADF"/>
    <property type="match status" value="1"/>
</dbReference>
<dbReference type="SMART" id="SM00595">
    <property type="entry name" value="MADF"/>
    <property type="match status" value="2"/>
</dbReference>